<dbReference type="Proteomes" id="UP001523234">
    <property type="component" value="Unassembled WGS sequence"/>
</dbReference>
<dbReference type="EMBL" id="JAMWYK010000001">
    <property type="protein sequence ID" value="MCO0831823.1"/>
    <property type="molecule type" value="Genomic_DNA"/>
</dbReference>
<feature type="transmembrane region" description="Helical" evidence="1">
    <location>
        <begin position="91"/>
        <end position="108"/>
    </location>
</feature>
<evidence type="ECO:0000256" key="1">
    <source>
        <dbReference type="SAM" id="Phobius"/>
    </source>
</evidence>
<feature type="transmembrane region" description="Helical" evidence="1">
    <location>
        <begin position="12"/>
        <end position="31"/>
    </location>
</feature>
<sequence>MSKIKQYVIWNFYGNTFQTVLLMIFTGLFIFNFELAAFIVIGLDLLAFIAFSYYVKKKLNINMWKVKSIDLVADERERDILTKVNAEQMQTYFFIGILAFSWGLLFFSDGNVDFAFSKCVFILWVGLASFLPGYRFMTLWYKYDKEY</sequence>
<protein>
    <recommendedName>
        <fullName evidence="4">Integral membrane protein</fullName>
    </recommendedName>
</protein>
<comment type="caution">
    <text evidence="2">The sequence shown here is derived from an EMBL/GenBank/DDBJ whole genome shotgun (WGS) entry which is preliminary data.</text>
</comment>
<dbReference type="RefSeq" id="WP_252442440.1">
    <property type="nucleotide sequence ID" value="NZ_JAMWYK010000001.1"/>
</dbReference>
<reference evidence="2 3" key="1">
    <citation type="submission" date="2022-06" db="EMBL/GenBank/DDBJ databases">
        <title>Fructobacillus taiwanensis sp. nov., isolated from the honeybee.</title>
        <authorList>
            <person name="Chen Y.-S."/>
            <person name="Wang L.-T."/>
            <person name="Lee Y.-S."/>
            <person name="Chang Y.-C."/>
            <person name="Wu H.-C."/>
            <person name="Liao C.-Y."/>
            <person name="Chen W.-H."/>
            <person name="Deng J.-N."/>
            <person name="Wang Y.-H."/>
        </authorList>
    </citation>
    <scope>NUCLEOTIDE SEQUENCE [LARGE SCALE GENOMIC DNA]</scope>
    <source>
        <strain evidence="2 3">W13</strain>
    </source>
</reference>
<keyword evidence="1" id="KW-0812">Transmembrane</keyword>
<evidence type="ECO:0000313" key="3">
    <source>
        <dbReference type="Proteomes" id="UP001523234"/>
    </source>
</evidence>
<keyword evidence="1" id="KW-0472">Membrane</keyword>
<proteinExistence type="predicted"/>
<gene>
    <name evidence="2" type="ORF">NFX39_01775</name>
</gene>
<name>A0ABT0ZPC3_9LACO</name>
<evidence type="ECO:0008006" key="4">
    <source>
        <dbReference type="Google" id="ProtNLM"/>
    </source>
</evidence>
<evidence type="ECO:0000313" key="2">
    <source>
        <dbReference type="EMBL" id="MCO0831823.1"/>
    </source>
</evidence>
<organism evidence="2 3">
    <name type="scientific">Fructobacillus apis</name>
    <dbReference type="NCBI Taxonomy" id="2935017"/>
    <lineage>
        <taxon>Bacteria</taxon>
        <taxon>Bacillati</taxon>
        <taxon>Bacillota</taxon>
        <taxon>Bacilli</taxon>
        <taxon>Lactobacillales</taxon>
        <taxon>Lactobacillaceae</taxon>
        <taxon>Fructobacillus</taxon>
    </lineage>
</organism>
<keyword evidence="1" id="KW-1133">Transmembrane helix</keyword>
<keyword evidence="3" id="KW-1185">Reference proteome</keyword>
<accession>A0ABT0ZPC3</accession>
<feature type="transmembrane region" description="Helical" evidence="1">
    <location>
        <begin position="114"/>
        <end position="134"/>
    </location>
</feature>
<feature type="transmembrane region" description="Helical" evidence="1">
    <location>
        <begin position="37"/>
        <end position="55"/>
    </location>
</feature>